<comment type="cofactor">
    <cofactor evidence="1">
        <name>Mn(2+)</name>
        <dbReference type="ChEBI" id="CHEBI:29035"/>
    </cofactor>
</comment>
<evidence type="ECO:0000256" key="3">
    <source>
        <dbReference type="ARBA" id="ARBA00022598"/>
    </source>
</evidence>
<dbReference type="Pfam" id="PF13298">
    <property type="entry name" value="LigD_N"/>
    <property type="match status" value="1"/>
</dbReference>
<dbReference type="Gene3D" id="3.30.1490.70">
    <property type="match status" value="1"/>
</dbReference>
<dbReference type="NCBIfam" id="TIGR02777">
    <property type="entry name" value="LigD_PE_dom"/>
    <property type="match status" value="1"/>
</dbReference>
<reference evidence="23 24" key="1">
    <citation type="submission" date="2019-03" db="EMBL/GenBank/DDBJ databases">
        <title>Genomic Encyclopedia of Type Strains, Phase IV (KMG-IV): sequencing the most valuable type-strain genomes for metagenomic binning, comparative biology and taxonomic classification.</title>
        <authorList>
            <person name="Goeker M."/>
        </authorList>
    </citation>
    <scope>NUCLEOTIDE SEQUENCE [LARGE SCALE GENOMIC DNA]</scope>
    <source>
        <strain evidence="23 24">DSM 21100</strain>
    </source>
</reference>
<feature type="compositionally biased region" description="Basic residues" evidence="21">
    <location>
        <begin position="1"/>
        <end position="11"/>
    </location>
</feature>
<evidence type="ECO:0000313" key="23">
    <source>
        <dbReference type="EMBL" id="TCS87298.1"/>
    </source>
</evidence>
<keyword evidence="13" id="KW-0239">DNA-directed DNA polymerase</keyword>
<keyword evidence="4" id="KW-0808">Transferase</keyword>
<evidence type="ECO:0000256" key="4">
    <source>
        <dbReference type="ARBA" id="ARBA00022679"/>
    </source>
</evidence>
<dbReference type="GO" id="GO:0003677">
    <property type="term" value="F:DNA binding"/>
    <property type="evidence" value="ECO:0007669"/>
    <property type="project" value="UniProtKB-KW"/>
</dbReference>
<keyword evidence="15" id="KW-0233">DNA recombination</keyword>
<dbReference type="InterPro" id="IPR014146">
    <property type="entry name" value="LigD_ligase_dom"/>
</dbReference>
<dbReference type="CDD" id="cd04865">
    <property type="entry name" value="LigD_Pol_like_2"/>
    <property type="match status" value="1"/>
</dbReference>
<evidence type="ECO:0000256" key="13">
    <source>
        <dbReference type="ARBA" id="ARBA00022932"/>
    </source>
</evidence>
<dbReference type="Gene3D" id="2.40.50.140">
    <property type="entry name" value="Nucleic acid-binding proteins"/>
    <property type="match status" value="1"/>
</dbReference>
<dbReference type="EMBL" id="SMAD01000005">
    <property type="protein sequence ID" value="TCS87298.1"/>
    <property type="molecule type" value="Genomic_DNA"/>
</dbReference>
<feature type="region of interest" description="Disordered" evidence="21">
    <location>
        <begin position="530"/>
        <end position="588"/>
    </location>
</feature>
<keyword evidence="17" id="KW-0464">Manganese</keyword>
<dbReference type="GO" id="GO:0006281">
    <property type="term" value="P:DNA repair"/>
    <property type="evidence" value="ECO:0007669"/>
    <property type="project" value="UniProtKB-KW"/>
</dbReference>
<evidence type="ECO:0000256" key="19">
    <source>
        <dbReference type="ARBA" id="ARBA00029943"/>
    </source>
</evidence>
<dbReference type="GO" id="GO:0003887">
    <property type="term" value="F:DNA-directed DNA polymerase activity"/>
    <property type="evidence" value="ECO:0007669"/>
    <property type="project" value="UniProtKB-KW"/>
</dbReference>
<evidence type="ECO:0000256" key="9">
    <source>
        <dbReference type="ARBA" id="ARBA00022763"/>
    </source>
</evidence>
<keyword evidence="8" id="KW-0547">Nucleotide-binding</keyword>
<dbReference type="Proteomes" id="UP000295807">
    <property type="component" value="Unassembled WGS sequence"/>
</dbReference>
<comment type="catalytic activity">
    <reaction evidence="20">
        <text>ATP + (deoxyribonucleotide)n-3'-hydroxyl + 5'-phospho-(deoxyribonucleotide)m = (deoxyribonucleotide)n+m + AMP + diphosphate.</text>
        <dbReference type="EC" id="6.5.1.1"/>
    </reaction>
</comment>
<dbReference type="NCBIfam" id="TIGR02779">
    <property type="entry name" value="NHEJ_ligase_lig"/>
    <property type="match status" value="1"/>
</dbReference>
<keyword evidence="24" id="KW-1185">Reference proteome</keyword>
<evidence type="ECO:0000256" key="15">
    <source>
        <dbReference type="ARBA" id="ARBA00023172"/>
    </source>
</evidence>
<dbReference type="Pfam" id="PF01068">
    <property type="entry name" value="DNA_ligase_A_M"/>
    <property type="match status" value="1"/>
</dbReference>
<feature type="compositionally biased region" description="Low complexity" evidence="21">
    <location>
        <begin position="538"/>
        <end position="551"/>
    </location>
</feature>
<dbReference type="InterPro" id="IPR014144">
    <property type="entry name" value="LigD_PE_domain"/>
</dbReference>
<dbReference type="RefSeq" id="WP_132129095.1">
    <property type="nucleotide sequence ID" value="NZ_CP042432.1"/>
</dbReference>
<evidence type="ECO:0000256" key="18">
    <source>
        <dbReference type="ARBA" id="ARBA00023268"/>
    </source>
</evidence>
<evidence type="ECO:0000256" key="2">
    <source>
        <dbReference type="ARBA" id="ARBA00012727"/>
    </source>
</evidence>
<dbReference type="PROSITE" id="PS00333">
    <property type="entry name" value="DNA_LIGASE_A2"/>
    <property type="match status" value="1"/>
</dbReference>
<evidence type="ECO:0000256" key="8">
    <source>
        <dbReference type="ARBA" id="ARBA00022741"/>
    </source>
</evidence>
<dbReference type="PANTHER" id="PTHR42705:SF3">
    <property type="entry name" value="ATP-DEPENDENT DNA LIGASE"/>
    <property type="match status" value="1"/>
</dbReference>
<keyword evidence="9" id="KW-0227">DNA damage</keyword>
<feature type="compositionally biased region" description="Basic and acidic residues" evidence="21">
    <location>
        <begin position="12"/>
        <end position="33"/>
    </location>
</feature>
<dbReference type="GO" id="GO:0003910">
    <property type="term" value="F:DNA ligase (ATP) activity"/>
    <property type="evidence" value="ECO:0007669"/>
    <property type="project" value="UniProtKB-EC"/>
</dbReference>
<dbReference type="InterPro" id="IPR014143">
    <property type="entry name" value="NHEJ_ligase_prk"/>
</dbReference>
<evidence type="ECO:0000256" key="21">
    <source>
        <dbReference type="SAM" id="MobiDB-lite"/>
    </source>
</evidence>
<keyword evidence="6" id="KW-0540">Nuclease</keyword>
<evidence type="ECO:0000256" key="7">
    <source>
        <dbReference type="ARBA" id="ARBA00022723"/>
    </source>
</evidence>
<feature type="region of interest" description="Disordered" evidence="21">
    <location>
        <begin position="172"/>
        <end position="211"/>
    </location>
</feature>
<dbReference type="PANTHER" id="PTHR42705">
    <property type="entry name" value="BIFUNCTIONAL NON-HOMOLOGOUS END JOINING PROTEIN LIGD"/>
    <property type="match status" value="1"/>
</dbReference>
<evidence type="ECO:0000256" key="1">
    <source>
        <dbReference type="ARBA" id="ARBA00001936"/>
    </source>
</evidence>
<dbReference type="PROSITE" id="PS50160">
    <property type="entry name" value="DNA_LIGASE_A3"/>
    <property type="match status" value="1"/>
</dbReference>
<dbReference type="OrthoDB" id="9802472at2"/>
<organism evidence="23 24">
    <name type="scientific">Anseongella ginsenosidimutans</name>
    <dbReference type="NCBI Taxonomy" id="496056"/>
    <lineage>
        <taxon>Bacteria</taxon>
        <taxon>Pseudomonadati</taxon>
        <taxon>Bacteroidota</taxon>
        <taxon>Sphingobacteriia</taxon>
        <taxon>Sphingobacteriales</taxon>
        <taxon>Sphingobacteriaceae</taxon>
        <taxon>Anseongella</taxon>
    </lineage>
</organism>
<keyword evidence="12" id="KW-0067">ATP-binding</keyword>
<accession>A0A4R3KQU4</accession>
<keyword evidence="3" id="KW-0436">Ligase</keyword>
<protein>
    <recommendedName>
        <fullName evidence="2">DNA ligase (ATP)</fullName>
        <ecNumber evidence="2">6.5.1.1</ecNumber>
    </recommendedName>
    <alternativeName>
        <fullName evidence="19">NHEJ DNA polymerase</fullName>
    </alternativeName>
</protein>
<dbReference type="InterPro" id="IPR012340">
    <property type="entry name" value="NA-bd_OB-fold"/>
</dbReference>
<proteinExistence type="predicted"/>
<dbReference type="GO" id="GO:0046872">
    <property type="term" value="F:metal ion binding"/>
    <property type="evidence" value="ECO:0007669"/>
    <property type="project" value="UniProtKB-KW"/>
</dbReference>
<dbReference type="InterPro" id="IPR014145">
    <property type="entry name" value="LigD_pol_dom"/>
</dbReference>
<comment type="caution">
    <text evidence="23">The sequence shown here is derived from an EMBL/GenBank/DDBJ whole genome shotgun (WGS) entry which is preliminary data.</text>
</comment>
<dbReference type="InterPro" id="IPR012310">
    <property type="entry name" value="DNA_ligase_ATP-dep_cent"/>
</dbReference>
<gene>
    <name evidence="23" type="ORF">EDD80_105112</name>
</gene>
<dbReference type="GO" id="GO:0004527">
    <property type="term" value="F:exonuclease activity"/>
    <property type="evidence" value="ECO:0007669"/>
    <property type="project" value="UniProtKB-KW"/>
</dbReference>
<dbReference type="AlphaFoldDB" id="A0A4R3KQU4"/>
<evidence type="ECO:0000256" key="12">
    <source>
        <dbReference type="ARBA" id="ARBA00022840"/>
    </source>
</evidence>
<dbReference type="InterPro" id="IPR052171">
    <property type="entry name" value="NHEJ_LigD"/>
</dbReference>
<dbReference type="EC" id="6.5.1.1" evidence="2"/>
<sequence>MSLTTYRKKRSFKDSPEPKPKREGKNARKEDKKLRFVVQRHHASRLHYDFRLEMEGVLKSWAVPKGPSLNPSDKRLAMMVEDHPYDYKDFEGIIPEGNYGAGVVYKWDEGFYEPLDKSANPEKELLKELRSGSLKFLLKGKKLKGEFALVKMKGAEDNSWLLIKHKDKFSTETPYNSEDQVPAAIKEKKNNRKKSGASRRPAGEETKRTAARASAADFIKPMLATLIGKPFSREGWLFENKWDGYRAIAEVSSGAVRLYSRSGKSFNKDYEPIAGILSEIEHDLVLDGEIVALNKQGKPEFQLLQNYKKSAKGTLVYYVFDLLEFKGYDLKSMELFQRKELLNELFNSLGELRSAGTKDARVQNTEYVINEGEKYFKKILREKGEGLLAKSGSSSYQPGRRSDQWLKIKTHQRQEAIIAGFTDPRESRKKFGALILAVNENGKLKYIGHTGGGFNQESLNDVYEKMRPLIQDKSPFDKKPKTNAPVTWLKPELVCEVKFAEWTNGGHMRQPIFIALREDKAADMIVHEKPVDPEDASANKGAGKAENANEGIARKARKGASKKANAVKGDSAGKESSPAGAKSGKSLQLKAGNRNITISNPGKLYWPREKISKGDLVAYYQEMSGYLLPYLKDRPQSLHRHPDGITKAGFFQKDFDLKNAPEWIKTVPIHSESNNKEIDYLVCNNEATLLYMANLGCIEINPWLSRSPRIDFPDYIAIDLDPEKISFSAVIEAALAVKEVLDNLELGGFCKTSGATGLHIYIPLTRRYNFEVTRIAAQFIAQKAHELLPAITSLVRSPSKRQKKIYLDYLQNTRGQTLAAPYSARPRPQATVSAPLNWAEVNEKLNPGDFTIHTIGNRVKQLGDLWEATGKTKNSLSNILKASKS</sequence>
<dbReference type="Gene3D" id="3.30.470.30">
    <property type="entry name" value="DNA ligase/mRNA capping enzyme"/>
    <property type="match status" value="1"/>
</dbReference>
<keyword evidence="7" id="KW-0479">Metal-binding</keyword>
<dbReference type="GO" id="GO:0006310">
    <property type="term" value="P:DNA recombination"/>
    <property type="evidence" value="ECO:0007669"/>
    <property type="project" value="UniProtKB-KW"/>
</dbReference>
<dbReference type="Pfam" id="PF21686">
    <property type="entry name" value="LigD_Prim-Pol"/>
    <property type="match status" value="1"/>
</dbReference>
<evidence type="ECO:0000256" key="5">
    <source>
        <dbReference type="ARBA" id="ARBA00022695"/>
    </source>
</evidence>
<dbReference type="NCBIfam" id="TIGR02776">
    <property type="entry name" value="NHEJ_ligase_prk"/>
    <property type="match status" value="1"/>
</dbReference>
<evidence type="ECO:0000256" key="16">
    <source>
        <dbReference type="ARBA" id="ARBA00023204"/>
    </source>
</evidence>
<keyword evidence="18" id="KW-0511">Multifunctional enzyme</keyword>
<dbReference type="InterPro" id="IPR016059">
    <property type="entry name" value="DNA_ligase_ATP-dep_CS"/>
</dbReference>
<dbReference type="Pfam" id="PF04679">
    <property type="entry name" value="DNA_ligase_A_C"/>
    <property type="match status" value="1"/>
</dbReference>
<dbReference type="SUPFAM" id="SSF50249">
    <property type="entry name" value="Nucleic acid-binding proteins"/>
    <property type="match status" value="1"/>
</dbReference>
<dbReference type="SUPFAM" id="SSF56091">
    <property type="entry name" value="DNA ligase/mRNA capping enzyme, catalytic domain"/>
    <property type="match status" value="1"/>
</dbReference>
<evidence type="ECO:0000256" key="17">
    <source>
        <dbReference type="ARBA" id="ARBA00023211"/>
    </source>
</evidence>
<dbReference type="NCBIfam" id="TIGR02778">
    <property type="entry name" value="ligD_pol"/>
    <property type="match status" value="1"/>
</dbReference>
<keyword evidence="10" id="KW-0378">Hydrolase</keyword>
<evidence type="ECO:0000256" key="10">
    <source>
        <dbReference type="ARBA" id="ARBA00022801"/>
    </source>
</evidence>
<dbReference type="InterPro" id="IPR012309">
    <property type="entry name" value="DNA_ligase_ATP-dep_C"/>
</dbReference>
<evidence type="ECO:0000256" key="20">
    <source>
        <dbReference type="ARBA" id="ARBA00034003"/>
    </source>
</evidence>
<dbReference type="Gene3D" id="3.90.920.10">
    <property type="entry name" value="DNA primase, PRIM domain"/>
    <property type="match status" value="1"/>
</dbReference>
<keyword evidence="16" id="KW-0234">DNA repair</keyword>
<dbReference type="CDD" id="cd07971">
    <property type="entry name" value="OBF_DNA_ligase_LigD"/>
    <property type="match status" value="1"/>
</dbReference>
<evidence type="ECO:0000256" key="14">
    <source>
        <dbReference type="ARBA" id="ARBA00023125"/>
    </source>
</evidence>
<evidence type="ECO:0000313" key="24">
    <source>
        <dbReference type="Proteomes" id="UP000295807"/>
    </source>
</evidence>
<dbReference type="GO" id="GO:0005524">
    <property type="term" value="F:ATP binding"/>
    <property type="evidence" value="ECO:0007669"/>
    <property type="project" value="UniProtKB-KW"/>
</dbReference>
<evidence type="ECO:0000256" key="6">
    <source>
        <dbReference type="ARBA" id="ARBA00022722"/>
    </source>
</evidence>
<feature type="region of interest" description="Disordered" evidence="21">
    <location>
        <begin position="1"/>
        <end position="33"/>
    </location>
</feature>
<keyword evidence="5" id="KW-0548">Nucleotidyltransferase</keyword>
<keyword evidence="14" id="KW-0238">DNA-binding</keyword>
<feature type="domain" description="ATP-dependent DNA ligase family profile" evidence="22">
    <location>
        <begin position="308"/>
        <end position="423"/>
    </location>
</feature>
<evidence type="ECO:0000256" key="11">
    <source>
        <dbReference type="ARBA" id="ARBA00022839"/>
    </source>
</evidence>
<evidence type="ECO:0000259" key="22">
    <source>
        <dbReference type="PROSITE" id="PS50160"/>
    </source>
</evidence>
<dbReference type="CDD" id="cd07906">
    <property type="entry name" value="Adenylation_DNA_ligase_LigD_LigC"/>
    <property type="match status" value="1"/>
</dbReference>
<keyword evidence="11" id="KW-0269">Exonuclease</keyword>
<name>A0A4R3KQU4_9SPHI</name>